<dbReference type="InterPro" id="IPR000073">
    <property type="entry name" value="AB_hydrolase_1"/>
</dbReference>
<reference evidence="3" key="1">
    <citation type="submission" date="2018-11" db="EMBL/GenBank/DDBJ databases">
        <title>Proposal to divide the Flavobacteriaceae and reorganize its genera based on Amino Acid Identity values calculated from whole genome sequences.</title>
        <authorList>
            <person name="Nicholson A.C."/>
            <person name="Gulvik C.A."/>
            <person name="Whitney A.M."/>
            <person name="Humrighouse B.W."/>
            <person name="Bell M."/>
            <person name="Holmes B."/>
            <person name="Steigerwalt A."/>
            <person name="Villarma A."/>
            <person name="Sheth M."/>
            <person name="Batra D."/>
            <person name="Pryor J."/>
            <person name="Bernardet J.-F."/>
            <person name="Hugo C."/>
            <person name="Kampfer P."/>
            <person name="Newman J."/>
            <person name="Mcquiston J.R."/>
        </authorList>
    </citation>
    <scope>NUCLEOTIDE SEQUENCE [LARGE SCALE GENOMIC DNA]</scope>
    <source>
        <strain evidence="3">DSM 22165</strain>
    </source>
</reference>
<feature type="domain" description="AB hydrolase-1" evidence="1">
    <location>
        <begin position="130"/>
        <end position="310"/>
    </location>
</feature>
<gene>
    <name evidence="2" type="ORF">EGH73_06600</name>
</gene>
<reference evidence="3" key="2">
    <citation type="submission" date="2018-11" db="EMBL/GenBank/DDBJ databases">
        <title>Proposal to divide the Flavobacteriaceae and reorganize its genera based on Amino Acid Identity values calculated from whole genome sequences.</title>
        <authorList>
            <person name="Nicholson A.C."/>
            <person name="Gulvik C.A."/>
            <person name="Whitney A.M."/>
            <person name="Humrighouse B.W."/>
            <person name="Bell M."/>
            <person name="Holmes B."/>
            <person name="Steigerwalt A."/>
            <person name="Villarma A."/>
            <person name="Sheth M."/>
            <person name="Batra D."/>
            <person name="Pryor J."/>
            <person name="Bernardet J.-F."/>
            <person name="Hugo C."/>
            <person name="Kampfer P."/>
            <person name="Newman J."/>
            <person name="Mcquiston J."/>
        </authorList>
    </citation>
    <scope>NUCLEOTIDE SEQUENCE [LARGE SCALE GENOMIC DNA]</scope>
    <source>
        <strain evidence="3">DSM 22165</strain>
    </source>
</reference>
<dbReference type="InterPro" id="IPR053145">
    <property type="entry name" value="AB_hydrolase_Est10"/>
</dbReference>
<dbReference type="GO" id="GO:0052689">
    <property type="term" value="F:carboxylic ester hydrolase activity"/>
    <property type="evidence" value="ECO:0007669"/>
    <property type="project" value="TreeGrafter"/>
</dbReference>
<dbReference type="SUPFAM" id="SSF53474">
    <property type="entry name" value="alpha/beta-Hydrolases"/>
    <property type="match status" value="1"/>
</dbReference>
<dbReference type="InterPro" id="IPR029058">
    <property type="entry name" value="AB_hydrolase_fold"/>
</dbReference>
<dbReference type="Proteomes" id="UP000267623">
    <property type="component" value="Unassembled WGS sequence"/>
</dbReference>
<accession>A0A3N0XBY4</accession>
<comment type="caution">
    <text evidence="2">The sequence shown here is derived from an EMBL/GenBank/DDBJ whole genome shotgun (WGS) entry which is preliminary data.</text>
</comment>
<proteinExistence type="predicted"/>
<dbReference type="RefSeq" id="WP_123281187.1">
    <property type="nucleotide sequence ID" value="NZ_RJTU01000043.1"/>
</dbReference>
<dbReference type="PANTHER" id="PTHR43265:SF1">
    <property type="entry name" value="ESTERASE ESTD"/>
    <property type="match status" value="1"/>
</dbReference>
<dbReference type="EMBL" id="RJTU01000043">
    <property type="protein sequence ID" value="ROI13849.1"/>
    <property type="molecule type" value="Genomic_DNA"/>
</dbReference>
<dbReference type="AlphaFoldDB" id="A0A3N0XBY4"/>
<protein>
    <recommendedName>
        <fullName evidence="1">AB hydrolase-1 domain-containing protein</fullName>
    </recommendedName>
</protein>
<sequence length="340" mass="39599">MKIIISIFLIIISNNIYGQNDLKDKFQIFTFEDSKLGKIEYCTFKSSIEKRKPILLFIHGSGNLPTFQYRNDLKNYAWSAFVEVQKYKDDYHVIFVNKPGIPLFDTVNIGKNGELEYPINNEYKQNFSLDWRAESASKIINNAIKKLPVDKSKILVIGHSQGGQVAPKVAVLNKKVTHVVLLNSNSLNHLYDFVLQERLNAFKGNTTFEQSQKNIDTLFSDYKNIFENSESREKLWDGETYFRWANFSKETPLENMLKLKIPILMIAGGKDIWGSFIMNTDYAEIEFLQKGKNNLIYKVYPNANHFLQDEIVENGKTNYVDLKPQIFEKIIKWTNEKNFR</sequence>
<dbReference type="Gene3D" id="3.40.50.1820">
    <property type="entry name" value="alpha/beta hydrolase"/>
    <property type="match status" value="1"/>
</dbReference>
<name>A0A3N0XBY4_9FLAO</name>
<dbReference type="Pfam" id="PF00561">
    <property type="entry name" value="Abhydrolase_1"/>
    <property type="match status" value="1"/>
</dbReference>
<organism evidence="2 3">
    <name type="scientific">Epilithonimonas hominis</name>
    <dbReference type="NCBI Taxonomy" id="420404"/>
    <lineage>
        <taxon>Bacteria</taxon>
        <taxon>Pseudomonadati</taxon>
        <taxon>Bacteroidota</taxon>
        <taxon>Flavobacteriia</taxon>
        <taxon>Flavobacteriales</taxon>
        <taxon>Weeksellaceae</taxon>
        <taxon>Chryseobacterium group</taxon>
        <taxon>Epilithonimonas</taxon>
    </lineage>
</organism>
<dbReference type="PANTHER" id="PTHR43265">
    <property type="entry name" value="ESTERASE ESTD"/>
    <property type="match status" value="1"/>
</dbReference>
<evidence type="ECO:0000313" key="3">
    <source>
        <dbReference type="Proteomes" id="UP000267623"/>
    </source>
</evidence>
<evidence type="ECO:0000259" key="1">
    <source>
        <dbReference type="Pfam" id="PF00561"/>
    </source>
</evidence>
<evidence type="ECO:0000313" key="2">
    <source>
        <dbReference type="EMBL" id="ROI13849.1"/>
    </source>
</evidence>